<evidence type="ECO:0000259" key="11">
    <source>
        <dbReference type="PROSITE" id="PS51192"/>
    </source>
</evidence>
<feature type="compositionally biased region" description="Basic and acidic residues" evidence="10">
    <location>
        <begin position="520"/>
        <end position="531"/>
    </location>
</feature>
<dbReference type="PROSITE" id="PS51192">
    <property type="entry name" value="HELICASE_ATP_BIND_1"/>
    <property type="match status" value="1"/>
</dbReference>
<keyword evidence="1 8" id="KW-0547">Nucleotide-binding</keyword>
<dbReference type="RefSeq" id="XP_021855815.1">
    <property type="nucleotide sequence ID" value="XM_022000123.2"/>
</dbReference>
<dbReference type="PANTHER" id="PTHR24031">
    <property type="entry name" value="RNA HELICASE"/>
    <property type="match status" value="1"/>
</dbReference>
<dbReference type="PROSITE" id="PS00039">
    <property type="entry name" value="DEAD_ATP_HELICASE"/>
    <property type="match status" value="1"/>
</dbReference>
<evidence type="ECO:0000256" key="8">
    <source>
        <dbReference type="RuleBase" id="RU000492"/>
    </source>
</evidence>
<keyword evidence="5 9" id="KW-0694">RNA-binding</keyword>
<keyword evidence="13" id="KW-1185">Reference proteome</keyword>
<dbReference type="Pfam" id="PF00270">
    <property type="entry name" value="DEAD"/>
    <property type="match status" value="1"/>
</dbReference>
<keyword evidence="3 8" id="KW-0347">Helicase</keyword>
<name>A0A9R0IWN1_SPIOL</name>
<dbReference type="GeneID" id="110795142"/>
<evidence type="ECO:0000313" key="14">
    <source>
        <dbReference type="RefSeq" id="XP_021855815.1"/>
    </source>
</evidence>
<comment type="domain">
    <text evidence="9">The Q motif is unique to and characteristic of the DEAD box family of RNA helicases and controls ATP binding and hydrolysis.</text>
</comment>
<dbReference type="SMART" id="SM00487">
    <property type="entry name" value="DEXDc"/>
    <property type="match status" value="1"/>
</dbReference>
<dbReference type="GO" id="GO:0003723">
    <property type="term" value="F:RNA binding"/>
    <property type="evidence" value="ECO:0007669"/>
    <property type="project" value="UniProtKB-UniRule"/>
</dbReference>
<dbReference type="InterPro" id="IPR011545">
    <property type="entry name" value="DEAD/DEAH_box_helicase_dom"/>
</dbReference>
<dbReference type="Proteomes" id="UP000813463">
    <property type="component" value="Chromosome 1"/>
</dbReference>
<evidence type="ECO:0000256" key="9">
    <source>
        <dbReference type="RuleBase" id="RU365068"/>
    </source>
</evidence>
<keyword evidence="4 8" id="KW-0067">ATP-binding</keyword>
<dbReference type="KEGG" id="soe:110795142"/>
<dbReference type="InterPro" id="IPR000629">
    <property type="entry name" value="RNA-helicase_DEAD-box_CS"/>
</dbReference>
<reference evidence="13" key="1">
    <citation type="journal article" date="2021" name="Nat. Commun.">
        <title>Genomic analyses provide insights into spinach domestication and the genetic basis of agronomic traits.</title>
        <authorList>
            <person name="Cai X."/>
            <person name="Sun X."/>
            <person name="Xu C."/>
            <person name="Sun H."/>
            <person name="Wang X."/>
            <person name="Ge C."/>
            <person name="Zhang Z."/>
            <person name="Wang Q."/>
            <person name="Fei Z."/>
            <person name="Jiao C."/>
            <person name="Wang Q."/>
        </authorList>
    </citation>
    <scope>NUCLEOTIDE SEQUENCE [LARGE SCALE GENOMIC DNA]</scope>
    <source>
        <strain evidence="13">cv. Varoflay</strain>
    </source>
</reference>
<evidence type="ECO:0000256" key="5">
    <source>
        <dbReference type="ARBA" id="ARBA00022884"/>
    </source>
</evidence>
<evidence type="ECO:0000256" key="3">
    <source>
        <dbReference type="ARBA" id="ARBA00022806"/>
    </source>
</evidence>
<feature type="region of interest" description="Disordered" evidence="10">
    <location>
        <begin position="512"/>
        <end position="565"/>
    </location>
</feature>
<dbReference type="CDD" id="cd17960">
    <property type="entry name" value="DEADc_DDX55"/>
    <property type="match status" value="1"/>
</dbReference>
<keyword evidence="2 8" id="KW-0378">Hydrolase</keyword>
<evidence type="ECO:0000256" key="1">
    <source>
        <dbReference type="ARBA" id="ARBA00022741"/>
    </source>
</evidence>
<dbReference type="InterPro" id="IPR027417">
    <property type="entry name" value="P-loop_NTPase"/>
</dbReference>
<accession>A0A9R0IWN1</accession>
<dbReference type="FunFam" id="3.40.50.300:FF:000877">
    <property type="entry name" value="RNA helicase"/>
    <property type="match status" value="1"/>
</dbReference>
<comment type="function">
    <text evidence="9">RNA helicase.</text>
</comment>
<dbReference type="InterPro" id="IPR001650">
    <property type="entry name" value="Helicase_C-like"/>
</dbReference>
<organism evidence="13 14">
    <name type="scientific">Spinacia oleracea</name>
    <name type="common">Spinach</name>
    <dbReference type="NCBI Taxonomy" id="3562"/>
    <lineage>
        <taxon>Eukaryota</taxon>
        <taxon>Viridiplantae</taxon>
        <taxon>Streptophyta</taxon>
        <taxon>Embryophyta</taxon>
        <taxon>Tracheophyta</taxon>
        <taxon>Spermatophyta</taxon>
        <taxon>Magnoliopsida</taxon>
        <taxon>eudicotyledons</taxon>
        <taxon>Gunneridae</taxon>
        <taxon>Pentapetalae</taxon>
        <taxon>Caryophyllales</taxon>
        <taxon>Chenopodiaceae</taxon>
        <taxon>Chenopodioideae</taxon>
        <taxon>Anserineae</taxon>
        <taxon>Spinacia</taxon>
    </lineage>
</organism>
<dbReference type="OrthoDB" id="7396459at2759"/>
<dbReference type="EC" id="3.6.4.13" evidence="9"/>
<dbReference type="GO" id="GO:0005730">
    <property type="term" value="C:nucleolus"/>
    <property type="evidence" value="ECO:0000318"/>
    <property type="project" value="GO_Central"/>
</dbReference>
<evidence type="ECO:0000256" key="10">
    <source>
        <dbReference type="SAM" id="MobiDB-lite"/>
    </source>
</evidence>
<dbReference type="InterPro" id="IPR025313">
    <property type="entry name" value="SPB4-like_CTE"/>
</dbReference>
<dbReference type="CDD" id="cd18787">
    <property type="entry name" value="SF2_C_DEAD"/>
    <property type="match status" value="1"/>
</dbReference>
<dbReference type="SMART" id="SM01178">
    <property type="entry name" value="DUF4217"/>
    <property type="match status" value="1"/>
</dbReference>
<dbReference type="Pfam" id="PF00271">
    <property type="entry name" value="Helicase_C"/>
    <property type="match status" value="1"/>
</dbReference>
<evidence type="ECO:0000256" key="4">
    <source>
        <dbReference type="ARBA" id="ARBA00022840"/>
    </source>
</evidence>
<dbReference type="GO" id="GO:0005524">
    <property type="term" value="F:ATP binding"/>
    <property type="evidence" value="ECO:0007669"/>
    <property type="project" value="UniProtKB-UniRule"/>
</dbReference>
<evidence type="ECO:0000256" key="6">
    <source>
        <dbReference type="ARBA" id="ARBA00038002"/>
    </source>
</evidence>
<dbReference type="PROSITE" id="PS51194">
    <property type="entry name" value="HELICASE_CTER"/>
    <property type="match status" value="1"/>
</dbReference>
<dbReference type="Pfam" id="PF13959">
    <property type="entry name" value="CTE_SPB4"/>
    <property type="match status" value="1"/>
</dbReference>
<feature type="domain" description="Helicase C-terminal" evidence="12">
    <location>
        <begin position="274"/>
        <end position="430"/>
    </location>
</feature>
<dbReference type="SMART" id="SM00490">
    <property type="entry name" value="HELICc"/>
    <property type="match status" value="1"/>
</dbReference>
<evidence type="ECO:0000256" key="7">
    <source>
        <dbReference type="ARBA" id="ARBA00047984"/>
    </source>
</evidence>
<reference evidence="14" key="2">
    <citation type="submission" date="2025-08" db="UniProtKB">
        <authorList>
            <consortium name="RefSeq"/>
        </authorList>
    </citation>
    <scope>IDENTIFICATION</scope>
    <source>
        <tissue evidence="14">Leaf</tissue>
    </source>
</reference>
<proteinExistence type="inferred from homology"/>
<dbReference type="GO" id="GO:0016787">
    <property type="term" value="F:hydrolase activity"/>
    <property type="evidence" value="ECO:0007669"/>
    <property type="project" value="UniProtKB-KW"/>
</dbReference>
<comment type="catalytic activity">
    <reaction evidence="7 9">
        <text>ATP + H2O = ADP + phosphate + H(+)</text>
        <dbReference type="Rhea" id="RHEA:13065"/>
        <dbReference type="ChEBI" id="CHEBI:15377"/>
        <dbReference type="ChEBI" id="CHEBI:15378"/>
        <dbReference type="ChEBI" id="CHEBI:30616"/>
        <dbReference type="ChEBI" id="CHEBI:43474"/>
        <dbReference type="ChEBI" id="CHEBI:456216"/>
        <dbReference type="EC" id="3.6.4.13"/>
    </reaction>
</comment>
<evidence type="ECO:0000313" key="13">
    <source>
        <dbReference type="Proteomes" id="UP000813463"/>
    </source>
</evidence>
<sequence>METTAAAEELATTSNQNNALTITSFSDLKPALSEPVIEALHRGGFHYCTPVQAATIPLLCSYKDVAVDAATGSGKTLAFVVPLVEILRRSSPSPKPHQVLGIIISPTRELSSQIYNVALPFISTLSNVKPMLLVGGGEVKADLKKIEEDGANVLIGTPGRLFDIMDRVDVLEFRDLEVLILDEADRLLDMGFQKQINNIISRLPKIRRTGLFSATQTEAVEELSKAGLRNPVRVEVRAETKSSDDKSAITNTSKTPSGLHIEYMECEADKKSSELVDLLVKYKSKKIIIYFMTCACVDYWGVVLPQLAVLKGHPLIPLHGKMKQNAREKALASFTSLSNGVLLCTDVAARGLDIPGVDCILQYDPPQDPNVFIHRVGRTARMGSQGTAVVFLLPKEEAYVEFLRIRRVPLQERECSNNAPDIIPQIRSISQKDRDVMQKGQKAFVSFVRAYKEHHCSFIFRWKELEVGKLGMGYGLLQLPLMSEVKLNGLSTDGFIRVEGVKLQEIKFKDKSREKQRKRNLVEKQSEEKQKGKLQKRKPVPNNKTAEMKKTTAKKRRAVQTKEDVDDLTREYRLLKKLKKGVIGEDEYARLMGADDLL</sequence>
<protein>
    <recommendedName>
        <fullName evidence="9">ATP-dependent RNA helicase</fullName>
        <ecNumber evidence="9">3.6.4.13</ecNumber>
    </recommendedName>
</protein>
<dbReference type="Gene3D" id="3.40.50.300">
    <property type="entry name" value="P-loop containing nucleotide triphosphate hydrolases"/>
    <property type="match status" value="2"/>
</dbReference>
<comment type="similarity">
    <text evidence="6">Belongs to the DEAD box helicase family. DDX55/SPB4 subfamily.</text>
</comment>
<evidence type="ECO:0000256" key="2">
    <source>
        <dbReference type="ARBA" id="ARBA00022801"/>
    </source>
</evidence>
<dbReference type="GO" id="GO:0003724">
    <property type="term" value="F:RNA helicase activity"/>
    <property type="evidence" value="ECO:0007669"/>
    <property type="project" value="UniProtKB-EC"/>
</dbReference>
<evidence type="ECO:0000259" key="12">
    <source>
        <dbReference type="PROSITE" id="PS51194"/>
    </source>
</evidence>
<dbReference type="SUPFAM" id="SSF52540">
    <property type="entry name" value="P-loop containing nucleoside triphosphate hydrolases"/>
    <property type="match status" value="1"/>
</dbReference>
<gene>
    <name evidence="14" type="primary">LOC110795142</name>
</gene>
<dbReference type="AlphaFoldDB" id="A0A9R0IWN1"/>
<dbReference type="InterPro" id="IPR014001">
    <property type="entry name" value="Helicase_ATP-bd"/>
</dbReference>
<feature type="domain" description="Helicase ATP-binding" evidence="11">
    <location>
        <begin position="56"/>
        <end position="234"/>
    </location>
</feature>